<name>A0AAV2IGN2_LYMST</name>
<gene>
    <name evidence="1" type="ORF">GSLYS_00019589001</name>
</gene>
<organism evidence="1 2">
    <name type="scientific">Lymnaea stagnalis</name>
    <name type="common">Great pond snail</name>
    <name type="synonym">Helix stagnalis</name>
    <dbReference type="NCBI Taxonomy" id="6523"/>
    <lineage>
        <taxon>Eukaryota</taxon>
        <taxon>Metazoa</taxon>
        <taxon>Spiralia</taxon>
        <taxon>Lophotrochozoa</taxon>
        <taxon>Mollusca</taxon>
        <taxon>Gastropoda</taxon>
        <taxon>Heterobranchia</taxon>
        <taxon>Euthyneura</taxon>
        <taxon>Panpulmonata</taxon>
        <taxon>Hygrophila</taxon>
        <taxon>Lymnaeoidea</taxon>
        <taxon>Lymnaeidae</taxon>
        <taxon>Lymnaea</taxon>
    </lineage>
</organism>
<proteinExistence type="predicted"/>
<dbReference type="EMBL" id="CAXITT010000784">
    <property type="protein sequence ID" value="CAL1546212.1"/>
    <property type="molecule type" value="Genomic_DNA"/>
</dbReference>
<dbReference type="AlphaFoldDB" id="A0AAV2IGN2"/>
<feature type="non-terminal residue" evidence="1">
    <location>
        <position position="120"/>
    </location>
</feature>
<evidence type="ECO:0000313" key="2">
    <source>
        <dbReference type="Proteomes" id="UP001497497"/>
    </source>
</evidence>
<keyword evidence="2" id="KW-1185">Reference proteome</keyword>
<comment type="caution">
    <text evidence="1">The sequence shown here is derived from an EMBL/GenBank/DDBJ whole genome shotgun (WGS) entry which is preliminary data.</text>
</comment>
<accession>A0AAV2IGN2</accession>
<evidence type="ECO:0000313" key="1">
    <source>
        <dbReference type="EMBL" id="CAL1546212.1"/>
    </source>
</evidence>
<reference evidence="1 2" key="1">
    <citation type="submission" date="2024-04" db="EMBL/GenBank/DDBJ databases">
        <authorList>
            <consortium name="Genoscope - CEA"/>
            <person name="William W."/>
        </authorList>
    </citation>
    <scope>NUCLEOTIDE SEQUENCE [LARGE SCALE GENOMIC DNA]</scope>
</reference>
<dbReference type="Proteomes" id="UP001497497">
    <property type="component" value="Unassembled WGS sequence"/>
</dbReference>
<protein>
    <submittedName>
        <fullName evidence="1">Uncharacterized protein</fullName>
    </submittedName>
</protein>
<sequence length="120" mass="13409">MHFTLQGFPAMITLVSVEPTAPDELIGAYTRQFPAPHQIQVMPFLQLIFLARPGFFVLTFATSDRAEEFDNKVYFAAQIMNDTSIGFFKSKIVHGEGIIVQVLLNTHVQAELGSDYSVQT</sequence>